<dbReference type="KEGG" id="dmm:dnm_094770"/>
<protein>
    <submittedName>
        <fullName evidence="1">Uncharacterized protein</fullName>
    </submittedName>
</protein>
<name>A0A975BX76_9BACT</name>
<keyword evidence="2" id="KW-1185">Reference proteome</keyword>
<proteinExistence type="predicted"/>
<sequence>MHRERSGFFASTWNYLNIIFKKNVFLNFLRSGLMMQKTASLYFCTPD</sequence>
<evidence type="ECO:0000313" key="2">
    <source>
        <dbReference type="Proteomes" id="UP000663722"/>
    </source>
</evidence>
<dbReference type="Proteomes" id="UP000663722">
    <property type="component" value="Chromosome"/>
</dbReference>
<reference evidence="1" key="1">
    <citation type="journal article" date="2021" name="Microb. Physiol.">
        <title>Proteogenomic Insights into the Physiology of Marine, Sulfate-Reducing, Filamentous Desulfonema limicola and Desulfonema magnum.</title>
        <authorList>
            <person name="Schnaars V."/>
            <person name="Wohlbrand L."/>
            <person name="Scheve S."/>
            <person name="Hinrichs C."/>
            <person name="Reinhardt R."/>
            <person name="Rabus R."/>
        </authorList>
    </citation>
    <scope>NUCLEOTIDE SEQUENCE</scope>
    <source>
        <strain evidence="1">4be13</strain>
    </source>
</reference>
<dbReference type="AlphaFoldDB" id="A0A975BX76"/>
<dbReference type="EMBL" id="CP061800">
    <property type="protein sequence ID" value="QTA93376.1"/>
    <property type="molecule type" value="Genomic_DNA"/>
</dbReference>
<gene>
    <name evidence="1" type="ORF">dnm_094770</name>
</gene>
<evidence type="ECO:0000313" key="1">
    <source>
        <dbReference type="EMBL" id="QTA93376.1"/>
    </source>
</evidence>
<organism evidence="1 2">
    <name type="scientific">Desulfonema magnum</name>
    <dbReference type="NCBI Taxonomy" id="45655"/>
    <lineage>
        <taxon>Bacteria</taxon>
        <taxon>Pseudomonadati</taxon>
        <taxon>Thermodesulfobacteriota</taxon>
        <taxon>Desulfobacteria</taxon>
        <taxon>Desulfobacterales</taxon>
        <taxon>Desulfococcaceae</taxon>
        <taxon>Desulfonema</taxon>
    </lineage>
</organism>
<accession>A0A975BX76</accession>